<feature type="region of interest" description="Disordered" evidence="2">
    <location>
        <begin position="415"/>
        <end position="526"/>
    </location>
</feature>
<gene>
    <name evidence="3" type="ORF">B0A49_12584</name>
</gene>
<dbReference type="InterPro" id="IPR015943">
    <property type="entry name" value="WD40/YVTN_repeat-like_dom_sf"/>
</dbReference>
<dbReference type="Pfam" id="PF00400">
    <property type="entry name" value="WD40"/>
    <property type="match status" value="3"/>
</dbReference>
<dbReference type="SMART" id="SM00320">
    <property type="entry name" value="WD40"/>
    <property type="match status" value="5"/>
</dbReference>
<feature type="compositionally biased region" description="Basic residues" evidence="2">
    <location>
        <begin position="431"/>
        <end position="440"/>
    </location>
</feature>
<dbReference type="OrthoDB" id="6252103at2759"/>
<dbReference type="Gene3D" id="2.130.10.10">
    <property type="entry name" value="YVTN repeat-like/Quinoprotein amine dehydrogenase"/>
    <property type="match status" value="2"/>
</dbReference>
<dbReference type="Proteomes" id="UP000308768">
    <property type="component" value="Unassembled WGS sequence"/>
</dbReference>
<evidence type="ECO:0000256" key="2">
    <source>
        <dbReference type="SAM" id="MobiDB-lite"/>
    </source>
</evidence>
<name>A0A4U0VSS3_9PEZI</name>
<organism evidence="3 4">
    <name type="scientific">Cryomyces minteri</name>
    <dbReference type="NCBI Taxonomy" id="331657"/>
    <lineage>
        <taxon>Eukaryota</taxon>
        <taxon>Fungi</taxon>
        <taxon>Dikarya</taxon>
        <taxon>Ascomycota</taxon>
        <taxon>Pezizomycotina</taxon>
        <taxon>Dothideomycetes</taxon>
        <taxon>Dothideomycetes incertae sedis</taxon>
        <taxon>Cryomyces</taxon>
    </lineage>
</organism>
<dbReference type="InterPro" id="IPR052779">
    <property type="entry name" value="WDR62"/>
</dbReference>
<dbReference type="EMBL" id="NAJN01002436">
    <property type="protein sequence ID" value="TKA52651.1"/>
    <property type="molecule type" value="Genomic_DNA"/>
</dbReference>
<proteinExistence type="predicted"/>
<comment type="caution">
    <text evidence="3">The sequence shown here is derived from an EMBL/GenBank/DDBJ whole genome shotgun (WGS) entry which is preliminary data.</text>
</comment>
<dbReference type="SUPFAM" id="SSF50978">
    <property type="entry name" value="WD40 repeat-like"/>
    <property type="match status" value="1"/>
</dbReference>
<feature type="repeat" description="WD" evidence="1">
    <location>
        <begin position="349"/>
        <end position="376"/>
    </location>
</feature>
<dbReference type="InterPro" id="IPR036322">
    <property type="entry name" value="WD40_repeat_dom_sf"/>
</dbReference>
<dbReference type="PANTHER" id="PTHR45589">
    <property type="entry name" value="WD REPEAT DOMAIN 62, ISOFORM G"/>
    <property type="match status" value="1"/>
</dbReference>
<feature type="compositionally biased region" description="Low complexity" evidence="2">
    <location>
        <begin position="462"/>
        <end position="472"/>
    </location>
</feature>
<feature type="compositionally biased region" description="Polar residues" evidence="2">
    <location>
        <begin position="510"/>
        <end position="526"/>
    </location>
</feature>
<reference evidence="3 4" key="1">
    <citation type="submission" date="2017-03" db="EMBL/GenBank/DDBJ databases">
        <title>Genomes of endolithic fungi from Antarctica.</title>
        <authorList>
            <person name="Coleine C."/>
            <person name="Masonjones S."/>
            <person name="Stajich J.E."/>
        </authorList>
    </citation>
    <scope>NUCLEOTIDE SEQUENCE [LARGE SCALE GENOMIC DNA]</scope>
    <source>
        <strain evidence="3 4">CCFEE 5187</strain>
    </source>
</reference>
<dbReference type="AlphaFoldDB" id="A0A4U0VSS3"/>
<keyword evidence="4" id="KW-1185">Reference proteome</keyword>
<dbReference type="PROSITE" id="PS50082">
    <property type="entry name" value="WD_REPEATS_2"/>
    <property type="match status" value="1"/>
</dbReference>
<dbReference type="PANTHER" id="PTHR45589:SF1">
    <property type="entry name" value="WD REPEAT DOMAIN 62, ISOFORM G"/>
    <property type="match status" value="1"/>
</dbReference>
<accession>A0A4U0VSS3</accession>
<keyword evidence="1" id="KW-0853">WD repeat</keyword>
<evidence type="ECO:0000313" key="4">
    <source>
        <dbReference type="Proteomes" id="UP000308768"/>
    </source>
</evidence>
<dbReference type="InterPro" id="IPR001680">
    <property type="entry name" value="WD40_rpt"/>
</dbReference>
<evidence type="ECO:0000313" key="3">
    <source>
        <dbReference type="EMBL" id="TKA52651.1"/>
    </source>
</evidence>
<sequence length="634" mass="68315">MAPLNDLLVTLDSQHGIQVLKSPQSDDESSSQEVIQQLPAHKDAVLGVRSLSLPNHFKASFYTWSAGGIVLFWSLNGTCNGRVTIPMEQSTYDGDVANELKTVQATSDENHATVVSGDKYGVLRVLDGRTGQTNFVIKAHANEITDIAVHHDHDTTLIVSAGRDRTVQVFRQTADTWDLVQTLDEHVGAVTGLLFVKNGTRLLSCSSDRTVVVREAVSRDVEGTHVTAFLIVRTITLKSTPIAMAPSQHDDILLVSTIDRHVHTYDMSSGRAVASFKASDSEGGDAVVMSALLQIPSRGSFVLAGVSSTDKSIRLYSEDGCLLSRDWGHTEGVTDIALVLSDPEADGKPATRHLITVAADGTIFIWDTSAKRSQSTELSRVTDALPDSTITEVAATNGPPLRKILSQSELARLLRPTDGNMASPATPTKTRSPRLRKKASRLSVAQTSKLDLSSMASRRRSVVSPSPVSVEPASRRATRQRTPSPSPSNPRNIKQSSAHRPAYDTHTRAKSTGNVNGSSEFGSLGASTEQVCRTLRAYRKKLSASSDSLTPEATRELERELGLTAKTIGEKMAKSKGIDEAVMARLLEQFSGKLAGMLDEKIEGIVKREVRRSGEGFGMSAGEVKDVDAGASQR</sequence>
<protein>
    <submittedName>
        <fullName evidence="3">Uncharacterized protein</fullName>
    </submittedName>
</protein>
<evidence type="ECO:0000256" key="1">
    <source>
        <dbReference type="PROSITE-ProRule" id="PRU00221"/>
    </source>
</evidence>